<feature type="binding site" evidence="6">
    <location>
        <position position="55"/>
    </location>
    <ligand>
        <name>S-adenosyl-L-methionine</name>
        <dbReference type="ChEBI" id="CHEBI:59789"/>
    </ligand>
</feature>
<dbReference type="HAMAP" id="MF_00074">
    <property type="entry name" value="16SrRNA_methyltr_G"/>
    <property type="match status" value="1"/>
</dbReference>
<comment type="caution">
    <text evidence="6">Lacks conserved residue(s) required for the propagation of feature annotation.</text>
</comment>
<keyword evidence="2 6" id="KW-0698">rRNA processing</keyword>
<dbReference type="EC" id="2.1.1.-" evidence="6"/>
<evidence type="ECO:0000313" key="7">
    <source>
        <dbReference type="EMBL" id="MEX6429898.1"/>
    </source>
</evidence>
<keyword evidence="4 6" id="KW-0808">Transferase</keyword>
<dbReference type="PANTHER" id="PTHR31760">
    <property type="entry name" value="S-ADENOSYL-L-METHIONINE-DEPENDENT METHYLTRANSFERASES SUPERFAMILY PROTEIN"/>
    <property type="match status" value="1"/>
</dbReference>
<reference evidence="7 8" key="1">
    <citation type="submission" date="2024-07" db="EMBL/GenBank/DDBJ databases">
        <title>Draft Genome Sequence of Ferrimicrobium acidiphilum Strain YE2023, Isolated from a Pulp of Bioleach Reactor.</title>
        <authorList>
            <person name="Elkina Y.A."/>
            <person name="Bulaeva A.G."/>
            <person name="Beletsky A.V."/>
            <person name="Mardanov A.V."/>
        </authorList>
    </citation>
    <scope>NUCLEOTIDE SEQUENCE [LARGE SCALE GENOMIC DNA]</scope>
    <source>
        <strain evidence="7 8">YE2023</strain>
    </source>
</reference>
<evidence type="ECO:0000313" key="8">
    <source>
        <dbReference type="Proteomes" id="UP001560267"/>
    </source>
</evidence>
<dbReference type="SUPFAM" id="SSF53335">
    <property type="entry name" value="S-adenosyl-L-methionine-dependent methyltransferases"/>
    <property type="match status" value="1"/>
</dbReference>
<comment type="caution">
    <text evidence="7">The sequence shown here is derived from an EMBL/GenBank/DDBJ whole genome shotgun (WGS) entry which is preliminary data.</text>
</comment>
<organism evidence="7 8">
    <name type="scientific">Ferrimicrobium acidiphilum</name>
    <dbReference type="NCBI Taxonomy" id="121039"/>
    <lineage>
        <taxon>Bacteria</taxon>
        <taxon>Bacillati</taxon>
        <taxon>Actinomycetota</taxon>
        <taxon>Acidimicrobiia</taxon>
        <taxon>Acidimicrobiales</taxon>
        <taxon>Acidimicrobiaceae</taxon>
        <taxon>Ferrimicrobium</taxon>
    </lineage>
</organism>
<proteinExistence type="inferred from homology"/>
<comment type="function">
    <text evidence="6">Specifically methylates the N7 position of a guanine in 16S rRNA.</text>
</comment>
<dbReference type="GO" id="GO:0008168">
    <property type="term" value="F:methyltransferase activity"/>
    <property type="evidence" value="ECO:0007669"/>
    <property type="project" value="UniProtKB-KW"/>
</dbReference>
<protein>
    <recommendedName>
        <fullName evidence="6">Ribosomal RNA small subunit methyltransferase G</fullName>
        <ecNumber evidence="6">2.1.1.-</ecNumber>
    </recommendedName>
    <alternativeName>
        <fullName evidence="6">16S rRNA 7-methylguanosine methyltransferase</fullName>
        <shortName evidence="6">16S rRNA m7G methyltransferase</shortName>
    </alternativeName>
</protein>
<evidence type="ECO:0000256" key="2">
    <source>
        <dbReference type="ARBA" id="ARBA00022552"/>
    </source>
</evidence>
<dbReference type="PANTHER" id="PTHR31760:SF0">
    <property type="entry name" value="S-ADENOSYL-L-METHIONINE-DEPENDENT METHYLTRANSFERASES SUPERFAMILY PROTEIN"/>
    <property type="match status" value="1"/>
</dbReference>
<dbReference type="InterPro" id="IPR003682">
    <property type="entry name" value="rRNA_ssu_MeTfrase_G"/>
</dbReference>
<dbReference type="Gene3D" id="3.40.50.150">
    <property type="entry name" value="Vaccinia Virus protein VP39"/>
    <property type="match status" value="1"/>
</dbReference>
<name>A0ABV3Y5W2_9ACTN</name>
<feature type="binding site" evidence="6">
    <location>
        <position position="50"/>
    </location>
    <ligand>
        <name>S-adenosyl-L-methionine</name>
        <dbReference type="ChEBI" id="CHEBI:59789"/>
    </ligand>
</feature>
<evidence type="ECO:0000256" key="1">
    <source>
        <dbReference type="ARBA" id="ARBA00022490"/>
    </source>
</evidence>
<keyword evidence="3 6" id="KW-0489">Methyltransferase</keyword>
<dbReference type="Pfam" id="PF02527">
    <property type="entry name" value="GidB"/>
    <property type="match status" value="1"/>
</dbReference>
<feature type="binding site" evidence="6">
    <location>
        <position position="121"/>
    </location>
    <ligand>
        <name>S-adenosyl-L-methionine</name>
        <dbReference type="ChEBI" id="CHEBI:59789"/>
    </ligand>
</feature>
<comment type="subcellular location">
    <subcellularLocation>
        <location evidence="6">Cytoplasm</location>
    </subcellularLocation>
</comment>
<sequence>MTERLHESIRRARDWGFIGGDLGQHIEHSLAFVEVLESLNLLDLSGADLGSGGGLPGLVVLTQLPNVKLHLVEIMSKRAAFLESAVQELGFGQRAVVVKRRAEELGHDSAFRESFSFLLARSFAGPGTTAEVGAGLLALDGLFVVSEPPGSLGERWSSMGLDALGLELQEIRRNNFGFAILKKVRPCPKGYPRRGGRAWKLSLF</sequence>
<evidence type="ECO:0000256" key="3">
    <source>
        <dbReference type="ARBA" id="ARBA00022603"/>
    </source>
</evidence>
<dbReference type="RefSeq" id="WP_298404068.1">
    <property type="nucleotide sequence ID" value="NZ_JBFSHR010000028.1"/>
</dbReference>
<evidence type="ECO:0000256" key="5">
    <source>
        <dbReference type="ARBA" id="ARBA00022691"/>
    </source>
</evidence>
<dbReference type="InterPro" id="IPR029063">
    <property type="entry name" value="SAM-dependent_MTases_sf"/>
</dbReference>
<gene>
    <name evidence="6" type="primary">rsmG</name>
    <name evidence="7" type="ORF">AB6A68_08610</name>
</gene>
<keyword evidence="8" id="KW-1185">Reference proteome</keyword>
<dbReference type="EMBL" id="JBFSHR010000028">
    <property type="protein sequence ID" value="MEX6429898.1"/>
    <property type="molecule type" value="Genomic_DNA"/>
</dbReference>
<comment type="similarity">
    <text evidence="6">Belongs to the methyltransferase superfamily. RNA methyltransferase RsmG family.</text>
</comment>
<feature type="binding site" evidence="6">
    <location>
        <begin position="102"/>
        <end position="103"/>
    </location>
    <ligand>
        <name>S-adenosyl-L-methionine</name>
        <dbReference type="ChEBI" id="CHEBI:59789"/>
    </ligand>
</feature>
<evidence type="ECO:0000256" key="6">
    <source>
        <dbReference type="HAMAP-Rule" id="MF_00074"/>
    </source>
</evidence>
<dbReference type="GO" id="GO:0032259">
    <property type="term" value="P:methylation"/>
    <property type="evidence" value="ECO:0007669"/>
    <property type="project" value="UniProtKB-KW"/>
</dbReference>
<keyword evidence="5 6" id="KW-0949">S-adenosyl-L-methionine</keyword>
<evidence type="ECO:0000256" key="4">
    <source>
        <dbReference type="ARBA" id="ARBA00022679"/>
    </source>
</evidence>
<keyword evidence="1 6" id="KW-0963">Cytoplasm</keyword>
<accession>A0ABV3Y5W2</accession>
<dbReference type="Proteomes" id="UP001560267">
    <property type="component" value="Unassembled WGS sequence"/>
</dbReference>